<accession>A0AA87ANR7</accession>
<dbReference type="Proteomes" id="UP000004773">
    <property type="component" value="Unassembled WGS sequence"/>
</dbReference>
<evidence type="ECO:0008006" key="4">
    <source>
        <dbReference type="Google" id="ProtNLM"/>
    </source>
</evidence>
<organism evidence="2 3">
    <name type="scientific">Gemella haemolysans M341</name>
    <dbReference type="NCBI Taxonomy" id="562981"/>
    <lineage>
        <taxon>Bacteria</taxon>
        <taxon>Bacillati</taxon>
        <taxon>Bacillota</taxon>
        <taxon>Bacilli</taxon>
        <taxon>Bacillales</taxon>
        <taxon>Gemellaceae</taxon>
        <taxon>Gemella</taxon>
    </lineage>
</organism>
<dbReference type="Pfam" id="PF06998">
    <property type="entry name" value="DUF1307"/>
    <property type="match status" value="1"/>
</dbReference>
<dbReference type="InterPro" id="IPR036699">
    <property type="entry name" value="YehR-like_sf"/>
</dbReference>
<protein>
    <recommendedName>
        <fullName evidence="4">Lipoprotein</fullName>
    </recommendedName>
</protein>
<dbReference type="AlphaFoldDB" id="A0AA87ANR7"/>
<sequence>MKKILKLITPLLATLFLLTACSSEKTKVYTTTFGNGQENETTIIYKGDVVNKIITISNIKELGADSNFAFESIKKSIDEQNKDIKGLTYNVEKKDDKVVITWDLDFSKIDFDKDKDRLHLKGSSLGEERKLSYVEENIKKAGGVEKK</sequence>
<evidence type="ECO:0000313" key="3">
    <source>
        <dbReference type="Proteomes" id="UP000004773"/>
    </source>
</evidence>
<dbReference type="EMBL" id="ACRO01000020">
    <property type="protein sequence ID" value="EGF88056.1"/>
    <property type="molecule type" value="Genomic_DNA"/>
</dbReference>
<dbReference type="SUPFAM" id="SSF160704">
    <property type="entry name" value="YehR-like"/>
    <property type="match status" value="1"/>
</dbReference>
<dbReference type="InterPro" id="IPR009736">
    <property type="entry name" value="DUF1307"/>
</dbReference>
<name>A0AA87ANR7_9BACL</name>
<keyword evidence="1" id="KW-0732">Signal</keyword>
<reference evidence="2 3" key="1">
    <citation type="submission" date="2011-03" db="EMBL/GenBank/DDBJ databases">
        <title>The Genome Sequence of Gemella haemolysans M341.</title>
        <authorList>
            <consortium name="The Broad Institute Genome Sequencing Platform"/>
            <consortium name="The Broad Institute Genome Sequencing Center for Infectious Disease"/>
            <person name="Earl A."/>
            <person name="Ward D."/>
            <person name="Feldgarden M."/>
            <person name="Gevers D."/>
            <person name="Sibley C.D."/>
            <person name="Field T.R."/>
            <person name="Grinwis M."/>
            <person name="Eshaghurshan C.S."/>
            <person name="Surette M.G."/>
            <person name="Young S.K."/>
            <person name="Zeng Q."/>
            <person name="Gargeya S."/>
            <person name="Fitzgerald M."/>
            <person name="Haas B."/>
            <person name="Abouelleil A."/>
            <person name="Alvarado L."/>
            <person name="Arachchi H.M."/>
            <person name="Berlin A."/>
            <person name="Brown A."/>
            <person name="Chapman S.B."/>
            <person name="Chen Z."/>
            <person name="Dunbar C."/>
            <person name="Freedman E."/>
            <person name="Gearin G."/>
            <person name="Gellesch M."/>
            <person name="Goldberg J."/>
            <person name="Griggs A."/>
            <person name="Gujja S."/>
            <person name="Heilman E.R."/>
            <person name="Heiman D."/>
            <person name="Howarth C."/>
            <person name="Larson L."/>
            <person name="Lui A."/>
            <person name="MacDonald P.J.P."/>
            <person name="Mehta T."/>
            <person name="Montmayeur A."/>
            <person name="Murphy C."/>
            <person name="Neiman D."/>
            <person name="Pearson M."/>
            <person name="Priest M."/>
            <person name="Roberts A."/>
            <person name="Saif S."/>
            <person name="Shea T."/>
            <person name="Shenoy N."/>
            <person name="Sisk P."/>
            <person name="Stolte C."/>
            <person name="Sykes S."/>
            <person name="White J."/>
            <person name="Yandava C."/>
            <person name="Wortman J."/>
            <person name="Nusbaum C."/>
            <person name="Birren B."/>
        </authorList>
    </citation>
    <scope>NUCLEOTIDE SEQUENCE [LARGE SCALE GENOMIC DNA]</scope>
    <source>
        <strain evidence="2 3">M341</strain>
    </source>
</reference>
<dbReference type="Gene3D" id="3.30.1830.10">
    <property type="entry name" value="YehR-like"/>
    <property type="match status" value="1"/>
</dbReference>
<feature type="chain" id="PRO_5041654229" description="Lipoprotein" evidence="1">
    <location>
        <begin position="23"/>
        <end position="147"/>
    </location>
</feature>
<feature type="signal peptide" evidence="1">
    <location>
        <begin position="1"/>
        <end position="22"/>
    </location>
</feature>
<proteinExistence type="predicted"/>
<evidence type="ECO:0000256" key="1">
    <source>
        <dbReference type="SAM" id="SignalP"/>
    </source>
</evidence>
<dbReference type="PROSITE" id="PS51257">
    <property type="entry name" value="PROKAR_LIPOPROTEIN"/>
    <property type="match status" value="1"/>
</dbReference>
<comment type="caution">
    <text evidence="2">The sequence shown here is derived from an EMBL/GenBank/DDBJ whole genome shotgun (WGS) entry which is preliminary data.</text>
</comment>
<dbReference type="RefSeq" id="WP_003147280.1">
    <property type="nucleotide sequence ID" value="NZ_GL883583.1"/>
</dbReference>
<gene>
    <name evidence="2" type="ORF">HMPREF0428_01171</name>
</gene>
<evidence type="ECO:0000313" key="2">
    <source>
        <dbReference type="EMBL" id="EGF88056.1"/>
    </source>
</evidence>